<comment type="caution">
    <text evidence="2">The sequence shown here is derived from an EMBL/GenBank/DDBJ whole genome shotgun (WGS) entry which is preliminary data.</text>
</comment>
<dbReference type="Proteomes" id="UP001283361">
    <property type="component" value="Unassembled WGS sequence"/>
</dbReference>
<proteinExistence type="predicted"/>
<dbReference type="AlphaFoldDB" id="A0AAE1B1V8"/>
<keyword evidence="3" id="KW-1185">Reference proteome</keyword>
<feature type="region of interest" description="Disordered" evidence="1">
    <location>
        <begin position="1"/>
        <end position="24"/>
    </location>
</feature>
<protein>
    <submittedName>
        <fullName evidence="2">Uncharacterized protein</fullName>
    </submittedName>
</protein>
<organism evidence="2 3">
    <name type="scientific">Elysia crispata</name>
    <name type="common">lettuce slug</name>
    <dbReference type="NCBI Taxonomy" id="231223"/>
    <lineage>
        <taxon>Eukaryota</taxon>
        <taxon>Metazoa</taxon>
        <taxon>Spiralia</taxon>
        <taxon>Lophotrochozoa</taxon>
        <taxon>Mollusca</taxon>
        <taxon>Gastropoda</taxon>
        <taxon>Heterobranchia</taxon>
        <taxon>Euthyneura</taxon>
        <taxon>Panpulmonata</taxon>
        <taxon>Sacoglossa</taxon>
        <taxon>Placobranchoidea</taxon>
        <taxon>Plakobranchidae</taxon>
        <taxon>Elysia</taxon>
    </lineage>
</organism>
<evidence type="ECO:0000313" key="3">
    <source>
        <dbReference type="Proteomes" id="UP001283361"/>
    </source>
</evidence>
<name>A0AAE1B1V8_9GAST</name>
<gene>
    <name evidence="2" type="ORF">RRG08_054713</name>
</gene>
<reference evidence="2" key="1">
    <citation type="journal article" date="2023" name="G3 (Bethesda)">
        <title>A reference genome for the long-term kleptoplast-retaining sea slug Elysia crispata morphotype clarki.</title>
        <authorList>
            <person name="Eastman K.E."/>
            <person name="Pendleton A.L."/>
            <person name="Shaikh M.A."/>
            <person name="Suttiyut T."/>
            <person name="Ogas R."/>
            <person name="Tomko P."/>
            <person name="Gavelis G."/>
            <person name="Widhalm J.R."/>
            <person name="Wisecaver J.H."/>
        </authorList>
    </citation>
    <scope>NUCLEOTIDE SEQUENCE</scope>
    <source>
        <strain evidence="2">ECLA1</strain>
    </source>
</reference>
<evidence type="ECO:0000256" key="1">
    <source>
        <dbReference type="SAM" id="MobiDB-lite"/>
    </source>
</evidence>
<accession>A0AAE1B1V8</accession>
<sequence>MQSVQFNKQESEKLAKHQHSQYRHRTRLQGLRRYNHARQYGRLFLKFSNSAEQEYKPLQRDVPKIRVSTRKCSVLIILQNNVNTMPCLFLVSRTF</sequence>
<evidence type="ECO:0000313" key="2">
    <source>
        <dbReference type="EMBL" id="KAK3797695.1"/>
    </source>
</evidence>
<dbReference type="EMBL" id="JAWDGP010000750">
    <property type="protein sequence ID" value="KAK3797695.1"/>
    <property type="molecule type" value="Genomic_DNA"/>
</dbReference>